<keyword evidence="1" id="KW-0472">Membrane</keyword>
<accession>A0A4Y7Q080</accession>
<dbReference type="Proteomes" id="UP000294933">
    <property type="component" value="Unassembled WGS sequence"/>
</dbReference>
<dbReference type="VEuPathDB" id="FungiDB:BD410DRAFT_791307"/>
<dbReference type="EMBL" id="ML170190">
    <property type="protein sequence ID" value="TDL20200.1"/>
    <property type="molecule type" value="Genomic_DNA"/>
</dbReference>
<evidence type="ECO:0000256" key="1">
    <source>
        <dbReference type="SAM" id="Phobius"/>
    </source>
</evidence>
<keyword evidence="1" id="KW-0812">Transmembrane</keyword>
<evidence type="ECO:0000313" key="2">
    <source>
        <dbReference type="EMBL" id="TDL20200.1"/>
    </source>
</evidence>
<proteinExistence type="predicted"/>
<protein>
    <submittedName>
        <fullName evidence="2">Uncharacterized protein</fullName>
    </submittedName>
</protein>
<evidence type="ECO:0000313" key="3">
    <source>
        <dbReference type="Proteomes" id="UP000294933"/>
    </source>
</evidence>
<name>A0A4Y7Q080_9AGAM</name>
<keyword evidence="1" id="KW-1133">Transmembrane helix</keyword>
<organism evidence="2 3">
    <name type="scientific">Rickenella mellea</name>
    <dbReference type="NCBI Taxonomy" id="50990"/>
    <lineage>
        <taxon>Eukaryota</taxon>
        <taxon>Fungi</taxon>
        <taxon>Dikarya</taxon>
        <taxon>Basidiomycota</taxon>
        <taxon>Agaricomycotina</taxon>
        <taxon>Agaricomycetes</taxon>
        <taxon>Hymenochaetales</taxon>
        <taxon>Rickenellaceae</taxon>
        <taxon>Rickenella</taxon>
    </lineage>
</organism>
<keyword evidence="3" id="KW-1185">Reference proteome</keyword>
<sequence length="86" mass="9086">MSRKISETFVSEARCCIGTPKLFACEPGKMASAMNGGVEVHVILFTSLASFSVASAAYLTASLSVNSGPRRPFGLRKNSVVNETSL</sequence>
<gene>
    <name evidence="2" type="ORF">BD410DRAFT_791307</name>
</gene>
<feature type="transmembrane region" description="Helical" evidence="1">
    <location>
        <begin position="40"/>
        <end position="61"/>
    </location>
</feature>
<reference evidence="2 3" key="1">
    <citation type="submission" date="2018-06" db="EMBL/GenBank/DDBJ databases">
        <title>A transcriptomic atlas of mushroom development highlights an independent origin of complex multicellularity.</title>
        <authorList>
            <consortium name="DOE Joint Genome Institute"/>
            <person name="Krizsan K."/>
            <person name="Almasi E."/>
            <person name="Merenyi Z."/>
            <person name="Sahu N."/>
            <person name="Viragh M."/>
            <person name="Koszo T."/>
            <person name="Mondo S."/>
            <person name="Kiss B."/>
            <person name="Balint B."/>
            <person name="Kues U."/>
            <person name="Barry K."/>
            <person name="Hegedus J.C."/>
            <person name="Henrissat B."/>
            <person name="Johnson J."/>
            <person name="Lipzen A."/>
            <person name="Ohm R."/>
            <person name="Nagy I."/>
            <person name="Pangilinan J."/>
            <person name="Yan J."/>
            <person name="Xiong Y."/>
            <person name="Grigoriev I.V."/>
            <person name="Hibbett D.S."/>
            <person name="Nagy L.G."/>
        </authorList>
    </citation>
    <scope>NUCLEOTIDE SEQUENCE [LARGE SCALE GENOMIC DNA]</scope>
    <source>
        <strain evidence="2 3">SZMC22713</strain>
    </source>
</reference>
<dbReference type="AlphaFoldDB" id="A0A4Y7Q080"/>